<dbReference type="CDD" id="cd06225">
    <property type="entry name" value="HAMP"/>
    <property type="match status" value="1"/>
</dbReference>
<evidence type="ECO:0000256" key="9">
    <source>
        <dbReference type="ARBA" id="ARBA00022840"/>
    </source>
</evidence>
<reference evidence="13 14" key="1">
    <citation type="submission" date="2015-08" db="EMBL/GenBank/DDBJ databases">
        <authorList>
            <person name="Babu N.S."/>
            <person name="Beckwith C.J."/>
            <person name="Beseler K.G."/>
            <person name="Brison A."/>
            <person name="Carone J.V."/>
            <person name="Caskin T.P."/>
            <person name="Diamond M."/>
            <person name="Durham M.E."/>
            <person name="Foxe J.M."/>
            <person name="Go M."/>
            <person name="Henderson B.A."/>
            <person name="Jones I.B."/>
            <person name="McGettigan J.A."/>
            <person name="Micheletti S.J."/>
            <person name="Nasrallah M.E."/>
            <person name="Ortiz D."/>
            <person name="Piller C.R."/>
            <person name="Privatt S.R."/>
            <person name="Schneider S.L."/>
            <person name="Sharp S."/>
            <person name="Smith T.C."/>
            <person name="Stanton J.D."/>
            <person name="Ullery H.E."/>
            <person name="Wilson R.J."/>
            <person name="Serrano M.G."/>
            <person name="Buck G."/>
            <person name="Lee V."/>
            <person name="Wang Y."/>
            <person name="Carvalho R."/>
            <person name="Voegtly L."/>
            <person name="Shi R."/>
            <person name="Duckworth R."/>
            <person name="Johnson A."/>
            <person name="Loviza R."/>
            <person name="Walstead R."/>
            <person name="Shah Z."/>
            <person name="Kiflezghi M."/>
            <person name="Wade K."/>
            <person name="Ball S.L."/>
            <person name="Bradley K.W."/>
            <person name="Asai D.J."/>
            <person name="Bowman C.A."/>
            <person name="Russell D.A."/>
            <person name="Pope W.H."/>
            <person name="Jacobs-Sera D."/>
            <person name="Hendrix R.W."/>
            <person name="Hatfull G.F."/>
        </authorList>
    </citation>
    <scope>NUCLEOTIDE SEQUENCE [LARGE SCALE GENOMIC DNA]</scope>
    <source>
        <strain evidence="13 14">DSM 27648</strain>
    </source>
</reference>
<dbReference type="EMBL" id="CP012333">
    <property type="protein sequence ID" value="AKU96600.1"/>
    <property type="molecule type" value="Genomic_DNA"/>
</dbReference>
<evidence type="ECO:0000256" key="3">
    <source>
        <dbReference type="ARBA" id="ARBA00012438"/>
    </source>
</evidence>
<accession>A0A0K1PST1</accession>
<evidence type="ECO:0000256" key="8">
    <source>
        <dbReference type="ARBA" id="ARBA00022777"/>
    </source>
</evidence>
<organism evidence="13 14">
    <name type="scientific">Labilithrix luteola</name>
    <dbReference type="NCBI Taxonomy" id="1391654"/>
    <lineage>
        <taxon>Bacteria</taxon>
        <taxon>Pseudomonadati</taxon>
        <taxon>Myxococcota</taxon>
        <taxon>Polyangia</taxon>
        <taxon>Polyangiales</taxon>
        <taxon>Labilitrichaceae</taxon>
        <taxon>Labilithrix</taxon>
    </lineage>
</organism>
<sequence>MTLPSFLRPRLLARVILNGVLLLVVSAVGFIFIASVLLGDDARRAERAMAKWYASEACEAYARAGAEGGIAKFPIVFGLYTKDGEELATSTSQPLVQPSISELRTARQSGPTPIESSKQIVVACPDDSQRYAIVGGPRHPPPILRLAIAVMAVVLLVAVASIPLARSLVKPLRELVGTATRFGEGDLAARASVRRSDEIGDLATAFNLMAAKLEERLLAEKEMLANVSHELRTPLARARVVLETAKEDPARSASLLREISHDLSDLERLTDDVLATIRLDFEGAASRGLRLRPEDVDLPDVVRHSIARIVEAHPDRDVELDAPEAVPSLRGDPALLLRLFDNLLDNARKYSSGTVSVHVREERRELVVEIRDRGIGIEQSDLERIFEPFFRTDRSRQRATGGTGLGLALCRRIVDVHRGTIAASSSGGEGTTVIVRLPLA</sequence>
<dbReference type="KEGG" id="llu:AKJ09_03264"/>
<dbReference type="Proteomes" id="UP000064967">
    <property type="component" value="Chromosome"/>
</dbReference>
<dbReference type="Gene3D" id="3.30.565.10">
    <property type="entry name" value="Histidine kinase-like ATPase, C-terminal domain"/>
    <property type="match status" value="1"/>
</dbReference>
<dbReference type="PANTHER" id="PTHR44936">
    <property type="entry name" value="SENSOR PROTEIN CREC"/>
    <property type="match status" value="1"/>
</dbReference>
<dbReference type="Pfam" id="PF00672">
    <property type="entry name" value="HAMP"/>
    <property type="match status" value="1"/>
</dbReference>
<gene>
    <name evidence="13" type="ORF">AKJ09_03264</name>
</gene>
<dbReference type="SUPFAM" id="SSF158472">
    <property type="entry name" value="HAMP domain-like"/>
    <property type="match status" value="1"/>
</dbReference>
<keyword evidence="5" id="KW-0597">Phosphoprotein</keyword>
<evidence type="ECO:0000256" key="5">
    <source>
        <dbReference type="ARBA" id="ARBA00022553"/>
    </source>
</evidence>
<dbReference type="InterPro" id="IPR050980">
    <property type="entry name" value="2C_sensor_his_kinase"/>
</dbReference>
<dbReference type="GO" id="GO:0005524">
    <property type="term" value="F:ATP binding"/>
    <property type="evidence" value="ECO:0007669"/>
    <property type="project" value="UniProtKB-KW"/>
</dbReference>
<dbReference type="Gene3D" id="1.10.8.500">
    <property type="entry name" value="HAMP domain in histidine kinase"/>
    <property type="match status" value="1"/>
</dbReference>
<evidence type="ECO:0000259" key="11">
    <source>
        <dbReference type="PROSITE" id="PS50109"/>
    </source>
</evidence>
<dbReference type="Pfam" id="PF00512">
    <property type="entry name" value="HisKA"/>
    <property type="match status" value="1"/>
</dbReference>
<dbReference type="PATRIC" id="fig|1391654.3.peg.3301"/>
<evidence type="ECO:0000256" key="1">
    <source>
        <dbReference type="ARBA" id="ARBA00000085"/>
    </source>
</evidence>
<dbReference type="PRINTS" id="PR00344">
    <property type="entry name" value="BCTRLSENSOR"/>
</dbReference>
<dbReference type="GO" id="GO:0000155">
    <property type="term" value="F:phosphorelay sensor kinase activity"/>
    <property type="evidence" value="ECO:0007669"/>
    <property type="project" value="InterPro"/>
</dbReference>
<keyword evidence="7" id="KW-0547">Nucleotide-binding</keyword>
<keyword evidence="6" id="KW-0808">Transferase</keyword>
<evidence type="ECO:0000256" key="2">
    <source>
        <dbReference type="ARBA" id="ARBA00004651"/>
    </source>
</evidence>
<dbReference type="CDD" id="cd00082">
    <property type="entry name" value="HisKA"/>
    <property type="match status" value="1"/>
</dbReference>
<protein>
    <recommendedName>
        <fullName evidence="3">histidine kinase</fullName>
        <ecNumber evidence="3">2.7.13.3</ecNumber>
    </recommendedName>
</protein>
<keyword evidence="4" id="KW-1003">Cell membrane</keyword>
<dbReference type="FunFam" id="3.30.565.10:FF:000006">
    <property type="entry name" value="Sensor histidine kinase WalK"/>
    <property type="match status" value="1"/>
</dbReference>
<evidence type="ECO:0000256" key="7">
    <source>
        <dbReference type="ARBA" id="ARBA00022741"/>
    </source>
</evidence>
<dbReference type="SMART" id="SM00387">
    <property type="entry name" value="HATPase_c"/>
    <property type="match status" value="1"/>
</dbReference>
<dbReference type="InterPro" id="IPR003661">
    <property type="entry name" value="HisK_dim/P_dom"/>
</dbReference>
<dbReference type="SMART" id="SM00388">
    <property type="entry name" value="HisKA"/>
    <property type="match status" value="1"/>
</dbReference>
<dbReference type="STRING" id="1391654.AKJ09_03264"/>
<feature type="domain" description="HAMP" evidence="12">
    <location>
        <begin position="166"/>
        <end position="218"/>
    </location>
</feature>
<keyword evidence="8 13" id="KW-0418">Kinase</keyword>
<feature type="transmembrane region" description="Helical" evidence="10">
    <location>
        <begin position="15"/>
        <end position="39"/>
    </location>
</feature>
<dbReference type="PANTHER" id="PTHR44936:SF10">
    <property type="entry name" value="SENSOR PROTEIN RSTB"/>
    <property type="match status" value="1"/>
</dbReference>
<dbReference type="InterPro" id="IPR036097">
    <property type="entry name" value="HisK_dim/P_sf"/>
</dbReference>
<dbReference type="InterPro" id="IPR005467">
    <property type="entry name" value="His_kinase_dom"/>
</dbReference>
<keyword evidence="14" id="KW-1185">Reference proteome</keyword>
<dbReference type="PROSITE" id="PS50885">
    <property type="entry name" value="HAMP"/>
    <property type="match status" value="1"/>
</dbReference>
<dbReference type="SMART" id="SM00304">
    <property type="entry name" value="HAMP"/>
    <property type="match status" value="1"/>
</dbReference>
<feature type="domain" description="Histidine kinase" evidence="11">
    <location>
        <begin position="226"/>
        <end position="440"/>
    </location>
</feature>
<comment type="catalytic activity">
    <reaction evidence="1">
        <text>ATP + protein L-histidine = ADP + protein N-phospho-L-histidine.</text>
        <dbReference type="EC" id="2.7.13.3"/>
    </reaction>
</comment>
<name>A0A0K1PST1_9BACT</name>
<evidence type="ECO:0000256" key="6">
    <source>
        <dbReference type="ARBA" id="ARBA00022679"/>
    </source>
</evidence>
<dbReference type="GO" id="GO:0005886">
    <property type="term" value="C:plasma membrane"/>
    <property type="evidence" value="ECO:0007669"/>
    <property type="project" value="UniProtKB-SubCell"/>
</dbReference>
<evidence type="ECO:0000256" key="10">
    <source>
        <dbReference type="SAM" id="Phobius"/>
    </source>
</evidence>
<evidence type="ECO:0000313" key="13">
    <source>
        <dbReference type="EMBL" id="AKU96600.1"/>
    </source>
</evidence>
<proteinExistence type="predicted"/>
<keyword evidence="10" id="KW-0472">Membrane</keyword>
<dbReference type="OrthoDB" id="9812241at2"/>
<dbReference type="Gene3D" id="1.10.287.130">
    <property type="match status" value="1"/>
</dbReference>
<keyword evidence="10" id="KW-0812">Transmembrane</keyword>
<dbReference type="EC" id="2.7.13.3" evidence="3"/>
<evidence type="ECO:0000259" key="12">
    <source>
        <dbReference type="PROSITE" id="PS50885"/>
    </source>
</evidence>
<dbReference type="SUPFAM" id="SSF47384">
    <property type="entry name" value="Homodimeric domain of signal transducing histidine kinase"/>
    <property type="match status" value="1"/>
</dbReference>
<dbReference type="InterPro" id="IPR003594">
    <property type="entry name" value="HATPase_dom"/>
</dbReference>
<dbReference type="InterPro" id="IPR003660">
    <property type="entry name" value="HAMP_dom"/>
</dbReference>
<feature type="transmembrane region" description="Helical" evidence="10">
    <location>
        <begin position="143"/>
        <end position="165"/>
    </location>
</feature>
<dbReference type="AlphaFoldDB" id="A0A0K1PST1"/>
<evidence type="ECO:0000256" key="4">
    <source>
        <dbReference type="ARBA" id="ARBA00022475"/>
    </source>
</evidence>
<dbReference type="Pfam" id="PF02518">
    <property type="entry name" value="HATPase_c"/>
    <property type="match status" value="1"/>
</dbReference>
<comment type="subcellular location">
    <subcellularLocation>
        <location evidence="2">Cell membrane</location>
        <topology evidence="2">Multi-pass membrane protein</topology>
    </subcellularLocation>
</comment>
<dbReference type="PROSITE" id="PS50109">
    <property type="entry name" value="HIS_KIN"/>
    <property type="match status" value="1"/>
</dbReference>
<keyword evidence="10" id="KW-1133">Transmembrane helix</keyword>
<dbReference type="RefSeq" id="WP_146647861.1">
    <property type="nucleotide sequence ID" value="NZ_CP012333.1"/>
</dbReference>
<dbReference type="InterPro" id="IPR036890">
    <property type="entry name" value="HATPase_C_sf"/>
</dbReference>
<evidence type="ECO:0000313" key="14">
    <source>
        <dbReference type="Proteomes" id="UP000064967"/>
    </source>
</evidence>
<dbReference type="InterPro" id="IPR004358">
    <property type="entry name" value="Sig_transdc_His_kin-like_C"/>
</dbReference>
<keyword evidence="9" id="KW-0067">ATP-binding</keyword>
<dbReference type="SUPFAM" id="SSF55874">
    <property type="entry name" value="ATPase domain of HSP90 chaperone/DNA topoisomerase II/histidine kinase"/>
    <property type="match status" value="1"/>
</dbReference>